<dbReference type="AlphaFoldDB" id="A0A8T2SUQ1"/>
<evidence type="ECO:0000313" key="3">
    <source>
        <dbReference type="Proteomes" id="UP000825935"/>
    </source>
</evidence>
<gene>
    <name evidence="2" type="ORF">KP509_18G073600</name>
</gene>
<organism evidence="2 3">
    <name type="scientific">Ceratopteris richardii</name>
    <name type="common">Triangle waterfern</name>
    <dbReference type="NCBI Taxonomy" id="49495"/>
    <lineage>
        <taxon>Eukaryota</taxon>
        <taxon>Viridiplantae</taxon>
        <taxon>Streptophyta</taxon>
        <taxon>Embryophyta</taxon>
        <taxon>Tracheophyta</taxon>
        <taxon>Polypodiopsida</taxon>
        <taxon>Polypodiidae</taxon>
        <taxon>Polypodiales</taxon>
        <taxon>Pteridineae</taxon>
        <taxon>Pteridaceae</taxon>
        <taxon>Parkerioideae</taxon>
        <taxon>Ceratopteris</taxon>
    </lineage>
</organism>
<reference evidence="2" key="1">
    <citation type="submission" date="2021-08" db="EMBL/GenBank/DDBJ databases">
        <title>WGS assembly of Ceratopteris richardii.</title>
        <authorList>
            <person name="Marchant D.B."/>
            <person name="Chen G."/>
            <person name="Jenkins J."/>
            <person name="Shu S."/>
            <person name="Leebens-Mack J."/>
            <person name="Grimwood J."/>
            <person name="Schmutz J."/>
            <person name="Soltis P."/>
            <person name="Soltis D."/>
            <person name="Chen Z.-H."/>
        </authorList>
    </citation>
    <scope>NUCLEOTIDE SEQUENCE</scope>
    <source>
        <strain evidence="2">Whitten #5841</strain>
        <tissue evidence="2">Leaf</tissue>
    </source>
</reference>
<dbReference type="Proteomes" id="UP000825935">
    <property type="component" value="Chromosome 18"/>
</dbReference>
<name>A0A8T2SUQ1_CERRI</name>
<proteinExistence type="predicted"/>
<keyword evidence="3" id="KW-1185">Reference proteome</keyword>
<evidence type="ECO:0000313" key="2">
    <source>
        <dbReference type="EMBL" id="KAH7366338.1"/>
    </source>
</evidence>
<feature type="compositionally biased region" description="Acidic residues" evidence="1">
    <location>
        <begin position="89"/>
        <end position="112"/>
    </location>
</feature>
<feature type="region of interest" description="Disordered" evidence="1">
    <location>
        <begin position="77"/>
        <end position="123"/>
    </location>
</feature>
<dbReference type="EMBL" id="CM035423">
    <property type="protein sequence ID" value="KAH7366338.1"/>
    <property type="molecule type" value="Genomic_DNA"/>
</dbReference>
<comment type="caution">
    <text evidence="2">The sequence shown here is derived from an EMBL/GenBank/DDBJ whole genome shotgun (WGS) entry which is preliminary data.</text>
</comment>
<dbReference type="OrthoDB" id="10363556at2759"/>
<accession>A0A8T2SUQ1</accession>
<sequence>MAIALLCRRKSVLCYQVCGRRFSVSASSSVRNSHQAYSAPSLSSSYVASKCKPLPMLISVPLLPFALVKKFCTETTSYPTPAPPGNFEDFPDAEGFDEDAYEDKDPPPDPDEGALYSPSDSED</sequence>
<evidence type="ECO:0000256" key="1">
    <source>
        <dbReference type="SAM" id="MobiDB-lite"/>
    </source>
</evidence>
<protein>
    <submittedName>
        <fullName evidence="2">Uncharacterized protein</fullName>
    </submittedName>
</protein>